<evidence type="ECO:0000259" key="1">
    <source>
        <dbReference type="Pfam" id="PF14393"/>
    </source>
</evidence>
<dbReference type="EMBL" id="QCXQ01000003">
    <property type="protein sequence ID" value="PWF99768.1"/>
    <property type="molecule type" value="Genomic_DNA"/>
</dbReference>
<gene>
    <name evidence="2" type="ORF">DCM90_06820</name>
</gene>
<dbReference type="Pfam" id="PF14393">
    <property type="entry name" value="DUF4422"/>
    <property type="match status" value="1"/>
</dbReference>
<keyword evidence="3" id="KW-1185">Reference proteome</keyword>
<organism evidence="2 3">
    <name type="scientific">Levilactobacillus bambusae</name>
    <dbReference type="NCBI Taxonomy" id="2024736"/>
    <lineage>
        <taxon>Bacteria</taxon>
        <taxon>Bacillati</taxon>
        <taxon>Bacillota</taxon>
        <taxon>Bacilli</taxon>
        <taxon>Lactobacillales</taxon>
        <taxon>Lactobacillaceae</taxon>
        <taxon>Levilactobacillus</taxon>
    </lineage>
</organism>
<dbReference type="InterPro" id="IPR025536">
    <property type="entry name" value="DUF4422"/>
</dbReference>
<protein>
    <submittedName>
        <fullName evidence="2">Exopolysaccharide biosynthesis protein</fullName>
    </submittedName>
</protein>
<evidence type="ECO:0000313" key="2">
    <source>
        <dbReference type="EMBL" id="PWF99768.1"/>
    </source>
</evidence>
<reference evidence="2 3" key="1">
    <citation type="journal article" date="2018" name="Int. J. Syst. Evol. Microbiol.">
        <title>Lactobacillus bambusae sp. nov., isolated from a traditional fermented Ma-bamboo shoots of Taiwan.</title>
        <authorList>
            <person name="Wang L.-T."/>
        </authorList>
    </citation>
    <scope>NUCLEOTIDE SEQUENCE [LARGE SCALE GENOMIC DNA]</scope>
    <source>
        <strain evidence="2 3">BS-W1</strain>
    </source>
</reference>
<accession>A0A2V1MXN7</accession>
<dbReference type="Proteomes" id="UP000245080">
    <property type="component" value="Unassembled WGS sequence"/>
</dbReference>
<proteinExistence type="predicted"/>
<sequence length="259" mass="30877">MNAKILVAAHKNVKMPVNNPIYTPVFVGAALHPNLTTDFQRDDEGDNISVKNPNFNELTAIYWAWKNVDADVIGLVHYRRYFSTSRMRSLNNVLNEDELQKLLSQAPIILPKKRHYYIETNYSHYIHAHRQEPLDEIRLILQDQYPEYVPAYDQVMKRTTAHMFNMFIMQQAYFREYCEWLFGVLNLLEDRLDTSLYSQQDARVYGYISELMMDVWLQTRGYTYVETNWIQLGKRQTVKKMVAFLQRKFSQKKEIQTHF</sequence>
<evidence type="ECO:0000313" key="3">
    <source>
        <dbReference type="Proteomes" id="UP000245080"/>
    </source>
</evidence>
<dbReference type="OrthoDB" id="9798746at2"/>
<name>A0A2V1MXN7_9LACO</name>
<comment type="caution">
    <text evidence="2">The sequence shown here is derived from an EMBL/GenBank/DDBJ whole genome shotgun (WGS) entry which is preliminary data.</text>
</comment>
<dbReference type="AlphaFoldDB" id="A0A2V1MXN7"/>
<dbReference type="RefSeq" id="WP_109250623.1">
    <property type="nucleotide sequence ID" value="NZ_QCXQ01000003.1"/>
</dbReference>
<feature type="domain" description="DUF4422" evidence="1">
    <location>
        <begin position="4"/>
        <end position="219"/>
    </location>
</feature>